<proteinExistence type="predicted"/>
<dbReference type="PROSITE" id="PS51155">
    <property type="entry name" value="CHIT_BIND_RR_2"/>
    <property type="match status" value="1"/>
</dbReference>
<evidence type="ECO:0000313" key="3">
    <source>
        <dbReference type="Proteomes" id="UP001162164"/>
    </source>
</evidence>
<comment type="caution">
    <text evidence="2">The sequence shown here is derived from an EMBL/GenBank/DDBJ whole genome shotgun (WGS) entry which is preliminary data.</text>
</comment>
<reference evidence="2" key="1">
    <citation type="journal article" date="2023" name="Insect Mol. Biol.">
        <title>Genome sequencing provides insights into the evolution of gene families encoding plant cell wall-degrading enzymes in longhorned beetles.</title>
        <authorList>
            <person name="Shin N.R."/>
            <person name="Okamura Y."/>
            <person name="Kirsch R."/>
            <person name="Pauchet Y."/>
        </authorList>
    </citation>
    <scope>NUCLEOTIDE SEQUENCE</scope>
    <source>
        <strain evidence="2">MMC_N1</strain>
    </source>
</reference>
<keyword evidence="1" id="KW-0193">Cuticle</keyword>
<protein>
    <submittedName>
        <fullName evidence="2">Uncharacterized protein</fullName>
    </submittedName>
</protein>
<keyword evidence="3" id="KW-1185">Reference proteome</keyword>
<evidence type="ECO:0000313" key="2">
    <source>
        <dbReference type="EMBL" id="KAJ8970219.1"/>
    </source>
</evidence>
<accession>A0ABQ9IZY4</accession>
<dbReference type="Pfam" id="PF00379">
    <property type="entry name" value="Chitin_bind_4"/>
    <property type="match status" value="1"/>
</dbReference>
<dbReference type="Proteomes" id="UP001162164">
    <property type="component" value="Unassembled WGS sequence"/>
</dbReference>
<dbReference type="InterPro" id="IPR000618">
    <property type="entry name" value="Insect_cuticle"/>
</dbReference>
<sequence>MSVLTTIYAQQIPILRQELNINPKDGTHNYLYETGNRIYEDQQGYRKAPGLQAVQGQFQYESPEGENVNYI</sequence>
<name>A0ABQ9IZY4_9CUCU</name>
<dbReference type="EMBL" id="JAPWTJ010001657">
    <property type="protein sequence ID" value="KAJ8970219.1"/>
    <property type="molecule type" value="Genomic_DNA"/>
</dbReference>
<organism evidence="2 3">
    <name type="scientific">Molorchus minor</name>
    <dbReference type="NCBI Taxonomy" id="1323400"/>
    <lineage>
        <taxon>Eukaryota</taxon>
        <taxon>Metazoa</taxon>
        <taxon>Ecdysozoa</taxon>
        <taxon>Arthropoda</taxon>
        <taxon>Hexapoda</taxon>
        <taxon>Insecta</taxon>
        <taxon>Pterygota</taxon>
        <taxon>Neoptera</taxon>
        <taxon>Endopterygota</taxon>
        <taxon>Coleoptera</taxon>
        <taxon>Polyphaga</taxon>
        <taxon>Cucujiformia</taxon>
        <taxon>Chrysomeloidea</taxon>
        <taxon>Cerambycidae</taxon>
        <taxon>Lamiinae</taxon>
        <taxon>Monochamini</taxon>
        <taxon>Molorchus</taxon>
    </lineage>
</organism>
<gene>
    <name evidence="2" type="ORF">NQ317_007414</name>
</gene>
<evidence type="ECO:0000256" key="1">
    <source>
        <dbReference type="PROSITE-ProRule" id="PRU00497"/>
    </source>
</evidence>